<organism evidence="1 2">
    <name type="scientific">Aquipluma nitroreducens</name>
    <dbReference type="NCBI Taxonomy" id="2010828"/>
    <lineage>
        <taxon>Bacteria</taxon>
        <taxon>Pseudomonadati</taxon>
        <taxon>Bacteroidota</taxon>
        <taxon>Bacteroidia</taxon>
        <taxon>Marinilabiliales</taxon>
        <taxon>Prolixibacteraceae</taxon>
        <taxon>Aquipluma</taxon>
    </lineage>
</organism>
<name>A0A5K7S6X3_9BACT</name>
<sequence length="112" mass="12537">MKEISDEFMMQMISQAKLYSVVLLRASDNYGTPESQPLVWEHARRNFALREEGLLAVVCPISDETELKGMGIFNADVDQTRLIMEGDPAVKAGIFTFEVHSARSFPGDCLPK</sequence>
<proteinExistence type="predicted"/>
<dbReference type="RefSeq" id="WP_318350332.1">
    <property type="nucleotide sequence ID" value="NZ_AP018694.1"/>
</dbReference>
<dbReference type="EMBL" id="AP018694">
    <property type="protein sequence ID" value="BBE17321.1"/>
    <property type="molecule type" value="Genomic_DNA"/>
</dbReference>
<evidence type="ECO:0000313" key="2">
    <source>
        <dbReference type="Proteomes" id="UP001193389"/>
    </source>
</evidence>
<dbReference type="KEGG" id="anf:AQPE_1470"/>
<reference evidence="1" key="1">
    <citation type="journal article" date="2020" name="Int. J. Syst. Evol. Microbiol.">
        <title>Aquipluma nitroreducens gen. nov. sp. nov., a novel facultatively anaerobic bacterium isolated from a freshwater lake.</title>
        <authorList>
            <person name="Watanabe M."/>
            <person name="Kojima H."/>
            <person name="Fukui M."/>
        </authorList>
    </citation>
    <scope>NUCLEOTIDE SEQUENCE</scope>
    <source>
        <strain evidence="1">MeG22</strain>
    </source>
</reference>
<evidence type="ECO:0008006" key="3">
    <source>
        <dbReference type="Google" id="ProtNLM"/>
    </source>
</evidence>
<accession>A0A5K7S6X3</accession>
<dbReference type="AlphaFoldDB" id="A0A5K7S6X3"/>
<gene>
    <name evidence="1" type="ORF">AQPE_1470</name>
</gene>
<keyword evidence="2" id="KW-1185">Reference proteome</keyword>
<dbReference type="Proteomes" id="UP001193389">
    <property type="component" value="Chromosome"/>
</dbReference>
<evidence type="ECO:0000313" key="1">
    <source>
        <dbReference type="EMBL" id="BBE17321.1"/>
    </source>
</evidence>
<protein>
    <recommendedName>
        <fullName evidence="3">YCII-related domain-containing protein</fullName>
    </recommendedName>
</protein>